<comment type="caution">
    <text evidence="1">The sequence shown here is derived from an EMBL/GenBank/DDBJ whole genome shotgun (WGS) entry which is preliminary data.</text>
</comment>
<organism evidence="1 2">
    <name type="scientific">Pseudomonas frederiksbergensis</name>
    <dbReference type="NCBI Taxonomy" id="104087"/>
    <lineage>
        <taxon>Bacteria</taxon>
        <taxon>Pseudomonadati</taxon>
        <taxon>Pseudomonadota</taxon>
        <taxon>Gammaproteobacteria</taxon>
        <taxon>Pseudomonadales</taxon>
        <taxon>Pseudomonadaceae</taxon>
        <taxon>Pseudomonas</taxon>
    </lineage>
</organism>
<gene>
    <name evidence="1" type="ORF">C5612_00305</name>
</gene>
<accession>A0A2S8HUK9</accession>
<evidence type="ECO:0000313" key="1">
    <source>
        <dbReference type="EMBL" id="PQP06244.1"/>
    </source>
</evidence>
<dbReference type="AlphaFoldDB" id="A0A2S8HUK9"/>
<sequence>MSISLIDEFQRYREQTFVAVSRSMFLLVDRVDFFASKPAPTLELGQMWERACSRRQPHRHKISNRQKQKCQARCLAFFCNPSNTRWRIRMAVSYPVAIACQRSCCPFFPGCWLRSCARRR</sequence>
<reference evidence="1 2" key="1">
    <citation type="submission" date="2018-02" db="EMBL/GenBank/DDBJ databases">
        <title>Draft genome sequencing of Pseudomonas frederiksbergensis 11-D3.</title>
        <authorList>
            <person name="Zheng B.-X."/>
        </authorList>
    </citation>
    <scope>NUCLEOTIDE SEQUENCE [LARGE SCALE GENOMIC DNA]</scope>
    <source>
        <strain evidence="1 2">11-D3</strain>
    </source>
</reference>
<evidence type="ECO:0000313" key="2">
    <source>
        <dbReference type="Proteomes" id="UP000239687"/>
    </source>
</evidence>
<dbReference type="EMBL" id="PUIN01000001">
    <property type="protein sequence ID" value="PQP06244.1"/>
    <property type="molecule type" value="Genomic_DNA"/>
</dbReference>
<proteinExistence type="predicted"/>
<dbReference type="Proteomes" id="UP000239687">
    <property type="component" value="Unassembled WGS sequence"/>
</dbReference>
<protein>
    <submittedName>
        <fullName evidence="1">Uncharacterized protein</fullName>
    </submittedName>
</protein>
<name>A0A2S8HUK9_9PSED</name>